<proteinExistence type="predicted"/>
<organism evidence="1 2">
    <name type="scientific">Filomicrobium insigne</name>
    <dbReference type="NCBI Taxonomy" id="418854"/>
    <lineage>
        <taxon>Bacteria</taxon>
        <taxon>Pseudomonadati</taxon>
        <taxon>Pseudomonadota</taxon>
        <taxon>Alphaproteobacteria</taxon>
        <taxon>Hyphomicrobiales</taxon>
        <taxon>Hyphomicrobiaceae</taxon>
        <taxon>Filomicrobium</taxon>
    </lineage>
</organism>
<dbReference type="RefSeq" id="WP_090229618.1">
    <property type="nucleotide sequence ID" value="NZ_FNJC01000004.1"/>
</dbReference>
<dbReference type="EMBL" id="FNJC01000004">
    <property type="protein sequence ID" value="SDP39710.1"/>
    <property type="molecule type" value="Genomic_DNA"/>
</dbReference>
<sequence>MAERSGTCIDCGEPFLARGGKRKRCNTCADEHDRVRQLARKKAQREARAAARAAVAQEVRS</sequence>
<reference evidence="1 2" key="1">
    <citation type="submission" date="2016-10" db="EMBL/GenBank/DDBJ databases">
        <authorList>
            <person name="Varghese N."/>
            <person name="Submissions S."/>
        </authorList>
    </citation>
    <scope>NUCLEOTIDE SEQUENCE [LARGE SCALE GENOMIC DNA]</scope>
    <source>
        <strain evidence="1 2">CGMCC 1.6497</strain>
    </source>
</reference>
<accession>A0A1H0SDB1</accession>
<comment type="caution">
    <text evidence="1">The sequence shown here is derived from an EMBL/GenBank/DDBJ whole genome shotgun (WGS) entry which is preliminary data.</text>
</comment>
<gene>
    <name evidence="1" type="ORF">SAMN04488061_2846</name>
</gene>
<protein>
    <submittedName>
        <fullName evidence="1">Uncharacterized protein</fullName>
    </submittedName>
</protein>
<dbReference type="Proteomes" id="UP000198795">
    <property type="component" value="Unassembled WGS sequence"/>
</dbReference>
<evidence type="ECO:0000313" key="2">
    <source>
        <dbReference type="Proteomes" id="UP000198795"/>
    </source>
</evidence>
<keyword evidence="2" id="KW-1185">Reference proteome</keyword>
<name>A0A1H0SDB1_9HYPH</name>
<evidence type="ECO:0000313" key="1">
    <source>
        <dbReference type="EMBL" id="SDP39710.1"/>
    </source>
</evidence>